<keyword evidence="3" id="KW-1185">Reference proteome</keyword>
<evidence type="ECO:0000313" key="2">
    <source>
        <dbReference type="EMBL" id="TLX63722.1"/>
    </source>
</evidence>
<evidence type="ECO:0000256" key="1">
    <source>
        <dbReference type="SAM" id="MobiDB-lite"/>
    </source>
</evidence>
<dbReference type="AlphaFoldDB" id="A0A5R9QFX2"/>
<feature type="region of interest" description="Disordered" evidence="1">
    <location>
        <begin position="69"/>
        <end position="96"/>
    </location>
</feature>
<proteinExistence type="predicted"/>
<evidence type="ECO:0000313" key="3">
    <source>
        <dbReference type="Proteomes" id="UP000306753"/>
    </source>
</evidence>
<dbReference type="InterPro" id="IPR001387">
    <property type="entry name" value="Cro/C1-type_HTH"/>
</dbReference>
<dbReference type="GO" id="GO:0003677">
    <property type="term" value="F:DNA binding"/>
    <property type="evidence" value="ECO:0007669"/>
    <property type="project" value="UniProtKB-KW"/>
</dbReference>
<dbReference type="EMBL" id="QLAG01000010">
    <property type="protein sequence ID" value="TLX63722.1"/>
    <property type="molecule type" value="Genomic_DNA"/>
</dbReference>
<dbReference type="Proteomes" id="UP000306753">
    <property type="component" value="Unassembled WGS sequence"/>
</dbReference>
<keyword evidence="2" id="KW-0238">DNA-binding</keyword>
<protein>
    <submittedName>
        <fullName evidence="2">DNA-binding protein</fullName>
    </submittedName>
</protein>
<reference evidence="2 3" key="1">
    <citation type="journal article" date="2017" name="Eur. J. Clin. Microbiol. Infect. Dis.">
        <title>Uncommonly isolated clinical Pseudomonas: identification and phylogenetic assignation.</title>
        <authorList>
            <person name="Mulet M."/>
            <person name="Gomila M."/>
            <person name="Ramirez A."/>
            <person name="Cardew S."/>
            <person name="Moore E.R."/>
            <person name="Lalucat J."/>
            <person name="Garcia-Valdes E."/>
        </authorList>
    </citation>
    <scope>NUCLEOTIDE SEQUENCE [LARGE SCALE GENOMIC DNA]</scope>
    <source>
        <strain evidence="2 3">SD129</strain>
    </source>
</reference>
<gene>
    <name evidence="2" type="ORF">DN820_10085</name>
</gene>
<name>A0A5R9QFX2_9GAMM</name>
<comment type="caution">
    <text evidence="2">The sequence shown here is derived from an EMBL/GenBank/DDBJ whole genome shotgun (WGS) entry which is preliminary data.</text>
</comment>
<accession>A0A5R9QFX2</accession>
<dbReference type="CDD" id="cd00093">
    <property type="entry name" value="HTH_XRE"/>
    <property type="match status" value="1"/>
</dbReference>
<sequence length="96" mass="11051">MIRERLISVWDSQGLSAPKLEKLTGIDRSSWYHLRNGKRRANEEDIEAIVKMFPQYAFWIASGQIAPEIGQTSPDYDEANRNLSQPARDSNRRESS</sequence>
<dbReference type="Gene3D" id="1.10.260.40">
    <property type="entry name" value="lambda repressor-like DNA-binding domains"/>
    <property type="match status" value="1"/>
</dbReference>
<dbReference type="InterPro" id="IPR010982">
    <property type="entry name" value="Lambda_DNA-bd_dom_sf"/>
</dbReference>
<organism evidence="2 3">
    <name type="scientific">Stutzerimonas nosocomialis</name>
    <dbReference type="NCBI Taxonomy" id="1056496"/>
    <lineage>
        <taxon>Bacteria</taxon>
        <taxon>Pseudomonadati</taxon>
        <taxon>Pseudomonadota</taxon>
        <taxon>Gammaproteobacteria</taxon>
        <taxon>Pseudomonadales</taxon>
        <taxon>Pseudomonadaceae</taxon>
        <taxon>Stutzerimonas</taxon>
    </lineage>
</organism>